<gene>
    <name evidence="1" type="ORF">E8E12_000009</name>
</gene>
<dbReference type="AlphaFoldDB" id="A0A9P4WF51"/>
<proteinExistence type="predicted"/>
<reference evidence="1" key="1">
    <citation type="submission" date="2019-04" db="EMBL/GenBank/DDBJ databases">
        <title>Sequencing of skin fungus with MAO and IRED activity.</title>
        <authorList>
            <person name="Marsaioli A.J."/>
            <person name="Bonatto J.M.C."/>
            <person name="Reis Junior O."/>
        </authorList>
    </citation>
    <scope>NUCLEOTIDE SEQUENCE</scope>
    <source>
        <strain evidence="1">28M1</strain>
    </source>
</reference>
<feature type="non-terminal residue" evidence="1">
    <location>
        <position position="1"/>
    </location>
</feature>
<keyword evidence="2" id="KW-1185">Reference proteome</keyword>
<comment type="caution">
    <text evidence="1">The sequence shown here is derived from an EMBL/GenBank/DDBJ whole genome shotgun (WGS) entry which is preliminary data.</text>
</comment>
<dbReference type="OrthoDB" id="3791143at2759"/>
<organism evidence="1 2">
    <name type="scientific">Didymella heteroderae</name>
    <dbReference type="NCBI Taxonomy" id="1769908"/>
    <lineage>
        <taxon>Eukaryota</taxon>
        <taxon>Fungi</taxon>
        <taxon>Dikarya</taxon>
        <taxon>Ascomycota</taxon>
        <taxon>Pezizomycotina</taxon>
        <taxon>Dothideomycetes</taxon>
        <taxon>Pleosporomycetidae</taxon>
        <taxon>Pleosporales</taxon>
        <taxon>Pleosporineae</taxon>
        <taxon>Didymellaceae</taxon>
        <taxon>Didymella</taxon>
    </lineage>
</organism>
<dbReference type="Proteomes" id="UP000758155">
    <property type="component" value="Unassembled WGS sequence"/>
</dbReference>
<accession>A0A9P4WF51</accession>
<dbReference type="EMBL" id="SWKV01000555">
    <property type="protein sequence ID" value="KAF3014370.1"/>
    <property type="molecule type" value="Genomic_DNA"/>
</dbReference>
<sequence>TPLPIGLRLAASPAVDEAPWETQVRDNWPASALLAPEEGSIAAMEASSEPGVSVDALFEGLSDDFTGLDWRRVPGLIKPLAQLAHKKSWVFRHGYCTVTKLPPYRVFFICHICYQRRAQGSGKYDVTKATTAAANHLLTAHQISVNSEVETPVIANGQRSLRQMLSNGQQTPRAIANTMGNFDVQGF</sequence>
<protein>
    <submittedName>
        <fullName evidence="1">Uncharacterized protein</fullName>
    </submittedName>
</protein>
<name>A0A9P4WF51_9PLEO</name>
<evidence type="ECO:0000313" key="2">
    <source>
        <dbReference type="Proteomes" id="UP000758155"/>
    </source>
</evidence>
<feature type="non-terminal residue" evidence="1">
    <location>
        <position position="187"/>
    </location>
</feature>
<evidence type="ECO:0000313" key="1">
    <source>
        <dbReference type="EMBL" id="KAF3014370.1"/>
    </source>
</evidence>